<dbReference type="InterPro" id="IPR050356">
    <property type="entry name" value="SulA_CellDiv_inhibitor"/>
</dbReference>
<dbReference type="GO" id="GO:0006281">
    <property type="term" value="P:DNA repair"/>
    <property type="evidence" value="ECO:0007669"/>
    <property type="project" value="InterPro"/>
</dbReference>
<feature type="domain" description="DNA polymerase Y-family little finger" evidence="8">
    <location>
        <begin position="281"/>
        <end position="351"/>
    </location>
</feature>
<gene>
    <name evidence="9" type="ORF">GO499_17250</name>
</gene>
<feature type="domain" description="UmuC" evidence="7">
    <location>
        <begin position="11"/>
        <end position="154"/>
    </location>
</feature>
<dbReference type="KEGG" id="amaq:GO499_17250"/>
<dbReference type="Proteomes" id="UP000464495">
    <property type="component" value="Chromosome"/>
</dbReference>
<accession>A0A6P1T507</accession>
<dbReference type="PANTHER" id="PTHR35369:SF2">
    <property type="entry name" value="BLR3025 PROTEIN"/>
    <property type="match status" value="1"/>
</dbReference>
<evidence type="ECO:0000256" key="1">
    <source>
        <dbReference type="ARBA" id="ARBA00010945"/>
    </source>
</evidence>
<dbReference type="EMBL" id="CP046620">
    <property type="protein sequence ID" value="QHQ36800.1"/>
    <property type="molecule type" value="Genomic_DNA"/>
</dbReference>
<evidence type="ECO:0000256" key="2">
    <source>
        <dbReference type="ARBA" id="ARBA00011245"/>
    </source>
</evidence>
<dbReference type="Gene3D" id="3.30.70.270">
    <property type="match status" value="1"/>
</dbReference>
<evidence type="ECO:0000256" key="5">
    <source>
        <dbReference type="ARBA" id="ARBA00025589"/>
    </source>
</evidence>
<dbReference type="CDD" id="cd03468">
    <property type="entry name" value="PolY_like"/>
    <property type="match status" value="1"/>
</dbReference>
<evidence type="ECO:0000259" key="7">
    <source>
        <dbReference type="Pfam" id="PF00817"/>
    </source>
</evidence>
<keyword evidence="4" id="KW-0227">DNA damage</keyword>
<dbReference type="Gene3D" id="3.40.1170.60">
    <property type="match status" value="1"/>
</dbReference>
<protein>
    <recommendedName>
        <fullName evidence="3">DNA-directed DNA polymerase</fullName>
        <ecNumber evidence="3">2.7.7.7</ecNumber>
    </recommendedName>
</protein>
<evidence type="ECO:0000256" key="3">
    <source>
        <dbReference type="ARBA" id="ARBA00012417"/>
    </source>
</evidence>
<dbReference type="GO" id="GO:0003684">
    <property type="term" value="F:damaged DNA binding"/>
    <property type="evidence" value="ECO:0007669"/>
    <property type="project" value="InterPro"/>
</dbReference>
<proteinExistence type="inferred from homology"/>
<dbReference type="InterPro" id="IPR001126">
    <property type="entry name" value="UmuC"/>
</dbReference>
<organism evidence="9 10">
    <name type="scientific">Algicella marina</name>
    <dbReference type="NCBI Taxonomy" id="2683284"/>
    <lineage>
        <taxon>Bacteria</taxon>
        <taxon>Pseudomonadati</taxon>
        <taxon>Pseudomonadota</taxon>
        <taxon>Alphaproteobacteria</taxon>
        <taxon>Rhodobacterales</taxon>
        <taxon>Paracoccaceae</taxon>
        <taxon>Algicella</taxon>
    </lineage>
</organism>
<comment type="similarity">
    <text evidence="1">Belongs to the DNA polymerase type-Y family.</text>
</comment>
<dbReference type="InterPro" id="IPR017961">
    <property type="entry name" value="DNA_pol_Y-fam_little_finger"/>
</dbReference>
<evidence type="ECO:0000313" key="10">
    <source>
        <dbReference type="Proteomes" id="UP000464495"/>
    </source>
</evidence>
<dbReference type="InterPro" id="IPR043502">
    <property type="entry name" value="DNA/RNA_pol_sf"/>
</dbReference>
<dbReference type="PANTHER" id="PTHR35369">
    <property type="entry name" value="BLR3025 PROTEIN-RELATED"/>
    <property type="match status" value="1"/>
</dbReference>
<name>A0A6P1T507_9RHOB</name>
<comment type="subunit">
    <text evidence="2">Monomer.</text>
</comment>
<keyword evidence="10" id="KW-1185">Reference proteome</keyword>
<dbReference type="Pfam" id="PF00817">
    <property type="entry name" value="IMS"/>
    <property type="match status" value="1"/>
</dbReference>
<dbReference type="InterPro" id="IPR043128">
    <property type="entry name" value="Rev_trsase/Diguanyl_cyclase"/>
</dbReference>
<dbReference type="Pfam" id="PF11799">
    <property type="entry name" value="IMS_C"/>
    <property type="match status" value="1"/>
</dbReference>
<reference evidence="9 10" key="1">
    <citation type="submission" date="2019-12" db="EMBL/GenBank/DDBJ databases">
        <title>Complete genome sequence of Algicella marina strain 9Alg 56(T) isolated from the red alga Tichocarpus crinitus.</title>
        <authorList>
            <person name="Kim S.-G."/>
            <person name="Nedashkovskaya O.I."/>
        </authorList>
    </citation>
    <scope>NUCLEOTIDE SEQUENCE [LARGE SCALE GENOMIC DNA]</scope>
    <source>
        <strain evidence="9 10">9Alg 56</strain>
    </source>
</reference>
<dbReference type="SUPFAM" id="SSF56672">
    <property type="entry name" value="DNA/RNA polymerases"/>
    <property type="match status" value="1"/>
</dbReference>
<evidence type="ECO:0000256" key="6">
    <source>
        <dbReference type="ARBA" id="ARBA00049244"/>
    </source>
</evidence>
<dbReference type="AlphaFoldDB" id="A0A6P1T507"/>
<sequence>MSQRRALSLWFPRLAADIALRREPELAETVFAVTEDRMGRQVLTSLSAMASEAGLTAGMGVTDARAMCPDLVTRGADVARQAGFLTALCRWAGRFSPWVAIDGEAALLVDLTGCAHLFGGEAALAEELCLDCADFGLSVQIGIANTRGAAWAAARYTAGGGQSLRSGDAIDQEARATRSRAVKRRRAAVPEPQQQSVRIVPPNGTRRALGPLPVAALRLDAETTAGLARLGLRRVEDLAGLPRAALARRFGIEVMRRLDQAFGAEPEPISPQGPPLHFATRISLPEPIGLEADILAGLERLLPPLTARLEAAGRGARRLRLSATRTDHSSQTVEVGLASATHDAERIRPLLALQAGRIEAGFGIERLRLQAHVTEPLAAIQHMGHMEATGAARSRQDMPEDTALHALMDRIGARLGTEAMTRLHPADSHIPEKAGTVMAAAFSPPAPDWPLPASPRPLRLFTPEPLTGGDNHTPPRRFRWRRRAFELANAAGPERIAPEWWLDDPAWRSGVRDYWRIETVDGTRLWIFRTPDKQAWQNWYIQGTFN</sequence>
<evidence type="ECO:0000259" key="8">
    <source>
        <dbReference type="Pfam" id="PF11799"/>
    </source>
</evidence>
<dbReference type="EC" id="2.7.7.7" evidence="3"/>
<comment type="catalytic activity">
    <reaction evidence="6">
        <text>DNA(n) + a 2'-deoxyribonucleoside 5'-triphosphate = DNA(n+1) + diphosphate</text>
        <dbReference type="Rhea" id="RHEA:22508"/>
        <dbReference type="Rhea" id="RHEA-COMP:17339"/>
        <dbReference type="Rhea" id="RHEA-COMP:17340"/>
        <dbReference type="ChEBI" id="CHEBI:33019"/>
        <dbReference type="ChEBI" id="CHEBI:61560"/>
        <dbReference type="ChEBI" id="CHEBI:173112"/>
        <dbReference type="EC" id="2.7.7.7"/>
    </reaction>
</comment>
<comment type="function">
    <text evidence="5">Poorly processive, error-prone DNA polymerase involved in untargeted mutagenesis. Copies undamaged DNA at stalled replication forks, which arise in vivo from mismatched or misaligned primer ends. These misaligned primers can be extended by PolIV. Exhibits no 3'-5' exonuclease (proofreading) activity. May be involved in translesional synthesis, in conjunction with the beta clamp from PolIII.</text>
</comment>
<evidence type="ECO:0000256" key="4">
    <source>
        <dbReference type="ARBA" id="ARBA00022763"/>
    </source>
</evidence>
<evidence type="ECO:0000313" key="9">
    <source>
        <dbReference type="EMBL" id="QHQ36800.1"/>
    </source>
</evidence>